<keyword evidence="1" id="KW-0175">Coiled coil</keyword>
<dbReference type="InterPro" id="IPR007060">
    <property type="entry name" value="FtsL/DivIC"/>
</dbReference>
<keyword evidence="4" id="KW-1185">Reference proteome</keyword>
<evidence type="ECO:0000313" key="3">
    <source>
        <dbReference type="EMBL" id="OBY10263.1"/>
    </source>
</evidence>
<organism evidence="3 4">
    <name type="scientific">Clostridium paraputrificum</name>
    <dbReference type="NCBI Taxonomy" id="29363"/>
    <lineage>
        <taxon>Bacteria</taxon>
        <taxon>Bacillati</taxon>
        <taxon>Bacillota</taxon>
        <taxon>Clostridia</taxon>
        <taxon>Eubacteriales</taxon>
        <taxon>Clostridiaceae</taxon>
        <taxon>Clostridium</taxon>
    </lineage>
</organism>
<feature type="coiled-coil region" evidence="1">
    <location>
        <begin position="30"/>
        <end position="64"/>
    </location>
</feature>
<dbReference type="RefSeq" id="WP_055184213.1">
    <property type="nucleotide sequence ID" value="NZ_CABHIH010000004.1"/>
</dbReference>
<comment type="caution">
    <text evidence="3">The sequence shown here is derived from an EMBL/GenBank/DDBJ whole genome shotgun (WGS) entry which is preliminary data.</text>
</comment>
<sequence length="97" mass="11528">MKRRLTIKNLILVVLVAIFIFSFVRQEKAMRRIEKERVAKEAQLESLKNKQERLQEEHDKAQSNEYLEQLARERLNMIKKGETSVEQQKKADSNSQN</sequence>
<dbReference type="Proteomes" id="UP000092714">
    <property type="component" value="Unassembled WGS sequence"/>
</dbReference>
<accession>A0A174VDF2</accession>
<dbReference type="OrthoDB" id="9815382at2"/>
<name>A0A174VDF2_9CLOT</name>
<evidence type="ECO:0000313" key="4">
    <source>
        <dbReference type="Proteomes" id="UP000092714"/>
    </source>
</evidence>
<proteinExistence type="predicted"/>
<protein>
    <recommendedName>
        <fullName evidence="5">Cell division protein FtsL</fullName>
    </recommendedName>
</protein>
<gene>
    <name evidence="3" type="ORF">CP373A1_12230</name>
</gene>
<feature type="region of interest" description="Disordered" evidence="2">
    <location>
        <begin position="78"/>
        <end position="97"/>
    </location>
</feature>
<dbReference type="AlphaFoldDB" id="A0A174VDF2"/>
<evidence type="ECO:0008006" key="5">
    <source>
        <dbReference type="Google" id="ProtNLM"/>
    </source>
</evidence>
<dbReference type="eggNOG" id="COG2919">
    <property type="taxonomic scope" value="Bacteria"/>
</dbReference>
<evidence type="ECO:0000256" key="2">
    <source>
        <dbReference type="SAM" id="MobiDB-lite"/>
    </source>
</evidence>
<dbReference type="Pfam" id="PF04977">
    <property type="entry name" value="DivIC"/>
    <property type="match status" value="1"/>
</dbReference>
<evidence type="ECO:0000256" key="1">
    <source>
        <dbReference type="SAM" id="Coils"/>
    </source>
</evidence>
<dbReference type="EMBL" id="MAPZ01000024">
    <property type="protein sequence ID" value="OBY10263.1"/>
    <property type="molecule type" value="Genomic_DNA"/>
</dbReference>
<reference evidence="3 4" key="1">
    <citation type="submission" date="2016-06" db="EMBL/GenBank/DDBJ databases">
        <authorList>
            <person name="Kjaerup R.B."/>
            <person name="Dalgaard T.S."/>
            <person name="Juul-Madsen H.R."/>
        </authorList>
    </citation>
    <scope>NUCLEOTIDE SEQUENCE [LARGE SCALE GENOMIC DNA]</scope>
    <source>
        <strain evidence="3 4">373-A1</strain>
    </source>
</reference>